<dbReference type="EMBL" id="MVBM01000004">
    <property type="protein sequence ID" value="OOK73711.1"/>
    <property type="molecule type" value="Genomic_DNA"/>
</dbReference>
<dbReference type="Proteomes" id="UP000189229">
    <property type="component" value="Unassembled WGS sequence"/>
</dbReference>
<organism evidence="2 3">
    <name type="scientific">Mycobacterium kansasii</name>
    <dbReference type="NCBI Taxonomy" id="1768"/>
    <lineage>
        <taxon>Bacteria</taxon>
        <taxon>Bacillati</taxon>
        <taxon>Actinomycetota</taxon>
        <taxon>Actinomycetes</taxon>
        <taxon>Mycobacteriales</taxon>
        <taxon>Mycobacteriaceae</taxon>
        <taxon>Mycobacterium</taxon>
    </lineage>
</organism>
<dbReference type="AlphaFoldDB" id="A0A1V3X5E9"/>
<dbReference type="InterPro" id="IPR004347">
    <property type="entry name" value="Pup_ligase/deamidase"/>
</dbReference>
<dbReference type="EC" id="3.5.1.-" evidence="2"/>
<comment type="caution">
    <text evidence="2">The sequence shown here is derived from an EMBL/GenBank/DDBJ whole genome shotgun (WGS) entry which is preliminary data.</text>
</comment>
<dbReference type="GO" id="GO:0016787">
    <property type="term" value="F:hydrolase activity"/>
    <property type="evidence" value="ECO:0007669"/>
    <property type="project" value="UniProtKB-KW"/>
</dbReference>
<evidence type="ECO:0000313" key="3">
    <source>
        <dbReference type="Proteomes" id="UP000189229"/>
    </source>
</evidence>
<dbReference type="Pfam" id="PF03136">
    <property type="entry name" value="Pup_ligase"/>
    <property type="match status" value="1"/>
</dbReference>
<dbReference type="GO" id="GO:0010498">
    <property type="term" value="P:proteasomal protein catabolic process"/>
    <property type="evidence" value="ECO:0007669"/>
    <property type="project" value="InterPro"/>
</dbReference>
<evidence type="ECO:0000313" key="2">
    <source>
        <dbReference type="EMBL" id="OOK73711.1"/>
    </source>
</evidence>
<comment type="pathway">
    <text evidence="1">Protein degradation; proteasomal Pup-dependent pathway.</text>
</comment>
<dbReference type="GO" id="GO:0019941">
    <property type="term" value="P:modification-dependent protein catabolic process"/>
    <property type="evidence" value="ECO:0007669"/>
    <property type="project" value="InterPro"/>
</dbReference>
<keyword evidence="2" id="KW-0378">Hydrolase</keyword>
<name>A0A1V3X5E9_MYCKA</name>
<gene>
    <name evidence="2" type="primary">dop</name>
    <name evidence="2" type="ORF">BZL30_4381</name>
</gene>
<accession>A0A1V3X5E9</accession>
<proteinExistence type="predicted"/>
<evidence type="ECO:0000256" key="1">
    <source>
        <dbReference type="ARBA" id="ARBA00004707"/>
    </source>
</evidence>
<reference evidence="2 3" key="1">
    <citation type="submission" date="2017-02" db="EMBL/GenBank/DDBJ databases">
        <title>Complete genome sequences of Mycobacterium kansasii strains isolated from rhesus macaques.</title>
        <authorList>
            <person name="Panda A."/>
            <person name="Nagaraj S."/>
            <person name="Zhao X."/>
            <person name="Tettelin H."/>
            <person name="Detolla L.J."/>
        </authorList>
    </citation>
    <scope>NUCLEOTIDE SEQUENCE [LARGE SCALE GENOMIC DNA]</scope>
    <source>
        <strain evidence="2 3">11-3813</strain>
    </source>
</reference>
<dbReference type="UniPathway" id="UPA00997"/>
<sequence length="63" mass="6754">MQRIIGTEVEYGISSPSDPTANPILTSTQAVLAYAAAAGIQRAKRTRWDYEVESPLRDAGAST</sequence>
<protein>
    <submittedName>
        <fullName evidence="2">Pup deamidase/depupylase domain protein</fullName>
        <ecNumber evidence="2">3.5.1.-</ecNumber>
    </submittedName>
</protein>